<feature type="domain" description="NADPH-dependent FMN reductase-like" evidence="1">
    <location>
        <begin position="8"/>
        <end position="146"/>
    </location>
</feature>
<accession>A0A1H6EG23</accession>
<protein>
    <submittedName>
        <fullName evidence="2">NAD(P)H-dependent FMN reductase</fullName>
    </submittedName>
</protein>
<dbReference type="InterPro" id="IPR005025">
    <property type="entry name" value="FMN_Rdtase-like_dom"/>
</dbReference>
<name>A0A1H6EG23_9PSEU</name>
<dbReference type="EMBL" id="FOME01000005">
    <property type="protein sequence ID" value="SFD53296.1"/>
    <property type="molecule type" value="Genomic_DNA"/>
</dbReference>
<reference evidence="4 5" key="1">
    <citation type="submission" date="2016-10" db="EMBL/GenBank/DDBJ databases">
        <authorList>
            <person name="Varghese N."/>
            <person name="Submissions S."/>
        </authorList>
    </citation>
    <scope>NUCLEOTIDE SEQUENCE [LARGE SCALE GENOMIC DNA]</scope>
    <source>
        <strain evidence="5">ATCC 20501</strain>
        <strain evidence="3 4">CGMCC 4.3529</strain>
    </source>
</reference>
<dbReference type="Gene3D" id="3.40.50.360">
    <property type="match status" value="1"/>
</dbReference>
<dbReference type="Pfam" id="PF03358">
    <property type="entry name" value="FMN_red"/>
    <property type="match status" value="1"/>
</dbReference>
<dbReference type="RefSeq" id="WP_093352178.1">
    <property type="nucleotide sequence ID" value="NZ_FNVB01000010.1"/>
</dbReference>
<proteinExistence type="predicted"/>
<dbReference type="SMR" id="A0A1H6EG23"/>
<sequence length="190" mass="20804">MQTTDSLRVAIIIGSTRHQRFGPTVARWFHDHAIKRGGLDLDLIDLAETGLPDVLGEPDDAVAALAPRLAQADAFVFVSPEYNRGYPASLKNAIDWYVDEWKAKPVAIVSYGGVSGGLRSGEQLRQVLGELHAVTIRDTVSFHSCWNKFDDDGQPLDIDGASAAATALLNQLTWWARALRAARTAEPYTF</sequence>
<dbReference type="PANTHER" id="PTHR30543">
    <property type="entry name" value="CHROMATE REDUCTASE"/>
    <property type="match status" value="1"/>
</dbReference>
<dbReference type="EMBL" id="FNVB01000010">
    <property type="protein sequence ID" value="SEG95784.1"/>
    <property type="molecule type" value="Genomic_DNA"/>
</dbReference>
<evidence type="ECO:0000313" key="5">
    <source>
        <dbReference type="Proteomes" id="UP000236729"/>
    </source>
</evidence>
<dbReference type="PANTHER" id="PTHR30543:SF21">
    <property type="entry name" value="NAD(P)H-DEPENDENT FMN REDUCTASE LOT6"/>
    <property type="match status" value="1"/>
</dbReference>
<dbReference type="GO" id="GO:0010181">
    <property type="term" value="F:FMN binding"/>
    <property type="evidence" value="ECO:0007669"/>
    <property type="project" value="TreeGrafter"/>
</dbReference>
<reference evidence="2" key="2">
    <citation type="submission" date="2016-10" db="EMBL/GenBank/DDBJ databases">
        <authorList>
            <person name="de Groot N.N."/>
        </authorList>
    </citation>
    <scope>NUCLEOTIDE SEQUENCE [LARGE SCALE GENOMIC DNA]</scope>
    <source>
        <strain evidence="2">ATCC 20501</strain>
    </source>
</reference>
<gene>
    <name evidence="2" type="ORF">SAMN02982929_06279</name>
    <name evidence="3" type="ORF">SAMN05216506_1056</name>
</gene>
<accession>A0A1I1T3S9</accession>
<organism evidence="2 5">
    <name type="scientific">Saccharopolyspora kobensis</name>
    <dbReference type="NCBI Taxonomy" id="146035"/>
    <lineage>
        <taxon>Bacteria</taxon>
        <taxon>Bacillati</taxon>
        <taxon>Actinomycetota</taxon>
        <taxon>Actinomycetes</taxon>
        <taxon>Pseudonocardiales</taxon>
        <taxon>Pseudonocardiaceae</taxon>
        <taxon>Saccharopolyspora</taxon>
    </lineage>
</organism>
<dbReference type="SUPFAM" id="SSF52218">
    <property type="entry name" value="Flavoproteins"/>
    <property type="match status" value="1"/>
</dbReference>
<dbReference type="AlphaFoldDB" id="A0A1H6EG23"/>
<evidence type="ECO:0000313" key="3">
    <source>
        <dbReference type="EMBL" id="SFD53296.1"/>
    </source>
</evidence>
<dbReference type="GO" id="GO:0005829">
    <property type="term" value="C:cytosol"/>
    <property type="evidence" value="ECO:0007669"/>
    <property type="project" value="TreeGrafter"/>
</dbReference>
<evidence type="ECO:0000313" key="2">
    <source>
        <dbReference type="EMBL" id="SEG95784.1"/>
    </source>
</evidence>
<evidence type="ECO:0000313" key="4">
    <source>
        <dbReference type="Proteomes" id="UP000199690"/>
    </source>
</evidence>
<dbReference type="Proteomes" id="UP000199690">
    <property type="component" value="Unassembled WGS sequence"/>
</dbReference>
<evidence type="ECO:0000259" key="1">
    <source>
        <dbReference type="Pfam" id="PF03358"/>
    </source>
</evidence>
<dbReference type="GO" id="GO:0016491">
    <property type="term" value="F:oxidoreductase activity"/>
    <property type="evidence" value="ECO:0007669"/>
    <property type="project" value="InterPro"/>
</dbReference>
<dbReference type="Proteomes" id="UP000236729">
    <property type="component" value="Unassembled WGS sequence"/>
</dbReference>
<dbReference type="InterPro" id="IPR029039">
    <property type="entry name" value="Flavoprotein-like_sf"/>
</dbReference>
<keyword evidence="4" id="KW-1185">Reference proteome</keyword>
<dbReference type="InterPro" id="IPR050712">
    <property type="entry name" value="NAD(P)H-dep_reductase"/>
</dbReference>